<dbReference type="AlphaFoldDB" id="A0A372ZUR1"/>
<evidence type="ECO:0000256" key="2">
    <source>
        <dbReference type="PIRSR" id="PIRSR637460-2"/>
    </source>
</evidence>
<keyword evidence="6" id="KW-1185">Reference proteome</keyword>
<feature type="disulfide bond" evidence="2">
    <location>
        <begin position="265"/>
        <end position="316"/>
    </location>
</feature>
<gene>
    <name evidence="5" type="ORF">DR950_18400</name>
</gene>
<keyword evidence="2" id="KW-1015">Disulfide bond</keyword>
<dbReference type="GO" id="GO:0019433">
    <property type="term" value="P:triglyceride catabolic process"/>
    <property type="evidence" value="ECO:0007669"/>
    <property type="project" value="TreeGrafter"/>
</dbReference>
<dbReference type="PANTHER" id="PTHR37981">
    <property type="entry name" value="LIPASE 2"/>
    <property type="match status" value="1"/>
</dbReference>
<evidence type="ECO:0000256" key="3">
    <source>
        <dbReference type="SAM" id="MobiDB-lite"/>
    </source>
</evidence>
<feature type="disulfide bond" evidence="2">
    <location>
        <begin position="106"/>
        <end position="133"/>
    </location>
</feature>
<comment type="caution">
    <text evidence="5">The sequence shown here is derived from an EMBL/GenBank/DDBJ whole genome shotgun (WGS) entry which is preliminary data.</text>
</comment>
<evidence type="ECO:0000256" key="1">
    <source>
        <dbReference type="PIRSR" id="PIRSR637460-1"/>
    </source>
</evidence>
<dbReference type="InterPro" id="IPR037460">
    <property type="entry name" value="SEST-like"/>
</dbReference>
<dbReference type="SUPFAM" id="SSF52266">
    <property type="entry name" value="SGNH hydrolase"/>
    <property type="match status" value="1"/>
</dbReference>
<dbReference type="InterPro" id="IPR013830">
    <property type="entry name" value="SGNH_hydro"/>
</dbReference>
<dbReference type="Proteomes" id="UP000263377">
    <property type="component" value="Unassembled WGS sequence"/>
</dbReference>
<evidence type="ECO:0000259" key="4">
    <source>
        <dbReference type="Pfam" id="PF13472"/>
    </source>
</evidence>
<dbReference type="PANTHER" id="PTHR37981:SF1">
    <property type="entry name" value="SGNH HYDROLASE-TYPE ESTERASE DOMAIN-CONTAINING PROTEIN"/>
    <property type="match status" value="1"/>
</dbReference>
<feature type="region of interest" description="Disordered" evidence="3">
    <location>
        <begin position="49"/>
        <end position="82"/>
    </location>
</feature>
<protein>
    <submittedName>
        <fullName evidence="5">SGNH/GDSL hydrolase family protein</fullName>
    </submittedName>
</protein>
<name>A0A372ZUR1_9ACTN</name>
<keyword evidence="5" id="KW-0378">Hydrolase</keyword>
<feature type="domain" description="SGNH hydrolase-type esterase" evidence="4">
    <location>
        <begin position="85"/>
        <end position="345"/>
    </location>
</feature>
<feature type="active site" evidence="1">
    <location>
        <position position="337"/>
    </location>
</feature>
<feature type="disulfide bond" evidence="2">
    <location>
        <begin position="184"/>
        <end position="209"/>
    </location>
</feature>
<dbReference type="InterPro" id="IPR036514">
    <property type="entry name" value="SGNH_hydro_sf"/>
</dbReference>
<reference evidence="5 6" key="1">
    <citation type="submission" date="2018-08" db="EMBL/GenBank/DDBJ databases">
        <title>Diversity &amp; Physiological Properties of Lignin-Decomposing Actinobacteria from Soil.</title>
        <authorList>
            <person name="Roh S.G."/>
            <person name="Kim S.B."/>
        </authorList>
    </citation>
    <scope>NUCLEOTIDE SEQUENCE [LARGE SCALE GENOMIC DNA]</scope>
    <source>
        <strain evidence="5 6">MMS17-GH009</strain>
    </source>
</reference>
<dbReference type="EMBL" id="QVIG01000001">
    <property type="protein sequence ID" value="RGD59501.1"/>
    <property type="molecule type" value="Genomic_DNA"/>
</dbReference>
<organism evidence="5 6">
    <name type="scientific">Kitasatospora xanthocidica</name>
    <dbReference type="NCBI Taxonomy" id="83382"/>
    <lineage>
        <taxon>Bacteria</taxon>
        <taxon>Bacillati</taxon>
        <taxon>Actinomycetota</taxon>
        <taxon>Actinomycetes</taxon>
        <taxon>Kitasatosporales</taxon>
        <taxon>Streptomycetaceae</taxon>
        <taxon>Kitasatospora</taxon>
    </lineage>
</organism>
<feature type="region of interest" description="Disordered" evidence="3">
    <location>
        <begin position="1"/>
        <end position="25"/>
    </location>
</feature>
<sequence>MCPGDGPPQGADREPYPRGETMPRTVRPTIALTVGLAAALLAGCTDNTASDSGTGGAAGTASDRARAGAAASPTAAPPPTGPYVALGDSYTAGMKIAPQVGEPGACYRSGANYPSLVAKGLSLAADQFKDVSCSGARTGDLTGPQKVADGTNPAQLDALTADTRLVTLGIGGNDAGFIEVVTECAKANLVDIVKGVISDSADRISDSPCRDHYAAGSGTDEVQRKVDAAGDRIGQVLQDVKKRSPKAKVYVIGYPGLLPADPANCLPVLGNAVAASDLAFLVEKQQQLNGMLKKRADAAGAVFVDLAGPSAGHDMCAGEDKRWVEPPLPAQGSAPIHPNAKGQEAMSGVVLKAIKG</sequence>
<dbReference type="CDD" id="cd01823">
    <property type="entry name" value="SEST_like"/>
    <property type="match status" value="1"/>
</dbReference>
<proteinExistence type="predicted"/>
<dbReference type="Pfam" id="PF13472">
    <property type="entry name" value="Lipase_GDSL_2"/>
    <property type="match status" value="1"/>
</dbReference>
<evidence type="ECO:0000313" key="6">
    <source>
        <dbReference type="Proteomes" id="UP000263377"/>
    </source>
</evidence>
<dbReference type="GO" id="GO:0004806">
    <property type="term" value="F:triacylglycerol lipase activity"/>
    <property type="evidence" value="ECO:0007669"/>
    <property type="project" value="TreeGrafter"/>
</dbReference>
<feature type="active site" description="Nucleophile" evidence="1">
    <location>
        <position position="89"/>
    </location>
</feature>
<accession>A0A372ZUR1</accession>
<dbReference type="Gene3D" id="3.40.50.1110">
    <property type="entry name" value="SGNH hydrolase"/>
    <property type="match status" value="1"/>
</dbReference>
<evidence type="ECO:0000313" key="5">
    <source>
        <dbReference type="EMBL" id="RGD59501.1"/>
    </source>
</evidence>
<feature type="compositionally biased region" description="Low complexity" evidence="3">
    <location>
        <begin position="59"/>
        <end position="74"/>
    </location>
</feature>